<protein>
    <submittedName>
        <fullName evidence="1">Uncharacterized protein</fullName>
    </submittedName>
</protein>
<sequence>MVLFHRNVRADVTSSEMIGYLAKFKGLETLYIAEAQMEDFSGEVKPQLPGSDPRDPGYKRRLPVNAATIEQINRMRAKLGEKAIRSIKFVYGQRKRQLGRKWGVDVDPDVTDCEFSFDFQSEYESDLEEGEVIWRDREPYM</sequence>
<evidence type="ECO:0000313" key="1">
    <source>
        <dbReference type="EMBL" id="KAF4626349.1"/>
    </source>
</evidence>
<gene>
    <name evidence="1" type="ORF">G7Y89_g11808</name>
</gene>
<keyword evidence="2" id="KW-1185">Reference proteome</keyword>
<accession>A0A8H4RCS7</accession>
<dbReference type="Proteomes" id="UP000566819">
    <property type="component" value="Unassembled WGS sequence"/>
</dbReference>
<evidence type="ECO:0000313" key="2">
    <source>
        <dbReference type="Proteomes" id="UP000566819"/>
    </source>
</evidence>
<dbReference type="AlphaFoldDB" id="A0A8H4RCS7"/>
<dbReference type="EMBL" id="JAAMPI010001169">
    <property type="protein sequence ID" value="KAF4626349.1"/>
    <property type="molecule type" value="Genomic_DNA"/>
</dbReference>
<comment type="caution">
    <text evidence="1">The sequence shown here is derived from an EMBL/GenBank/DDBJ whole genome shotgun (WGS) entry which is preliminary data.</text>
</comment>
<organism evidence="1 2">
    <name type="scientific">Cudoniella acicularis</name>
    <dbReference type="NCBI Taxonomy" id="354080"/>
    <lineage>
        <taxon>Eukaryota</taxon>
        <taxon>Fungi</taxon>
        <taxon>Dikarya</taxon>
        <taxon>Ascomycota</taxon>
        <taxon>Pezizomycotina</taxon>
        <taxon>Leotiomycetes</taxon>
        <taxon>Helotiales</taxon>
        <taxon>Tricladiaceae</taxon>
        <taxon>Cudoniella</taxon>
    </lineage>
</organism>
<name>A0A8H4RCS7_9HELO</name>
<reference evidence="1 2" key="1">
    <citation type="submission" date="2020-03" db="EMBL/GenBank/DDBJ databases">
        <title>Draft Genome Sequence of Cudoniella acicularis.</title>
        <authorList>
            <person name="Buettner E."/>
            <person name="Kellner H."/>
        </authorList>
    </citation>
    <scope>NUCLEOTIDE SEQUENCE [LARGE SCALE GENOMIC DNA]</scope>
    <source>
        <strain evidence="1 2">DSM 108380</strain>
    </source>
</reference>
<proteinExistence type="predicted"/>